<dbReference type="EMBL" id="RBKU01000001">
    <property type="protein sequence ID" value="RKR83645.1"/>
    <property type="molecule type" value="Genomic_DNA"/>
</dbReference>
<dbReference type="AlphaFoldDB" id="A0A495J3T3"/>
<name>A0A495J3T3_9SPHI</name>
<evidence type="ECO:0000313" key="2">
    <source>
        <dbReference type="Proteomes" id="UP000268007"/>
    </source>
</evidence>
<proteinExistence type="predicted"/>
<dbReference type="RefSeq" id="WP_121199119.1">
    <property type="nucleotide sequence ID" value="NZ_RBKU01000001.1"/>
</dbReference>
<evidence type="ECO:0000313" key="1">
    <source>
        <dbReference type="EMBL" id="RKR83645.1"/>
    </source>
</evidence>
<protein>
    <submittedName>
        <fullName evidence="1">Uncharacterized protein</fullName>
    </submittedName>
</protein>
<reference evidence="1 2" key="1">
    <citation type="submission" date="2018-10" db="EMBL/GenBank/DDBJ databases">
        <title>Genomic Encyclopedia of Archaeal and Bacterial Type Strains, Phase II (KMG-II): from individual species to whole genera.</title>
        <authorList>
            <person name="Goeker M."/>
        </authorList>
    </citation>
    <scope>NUCLEOTIDE SEQUENCE [LARGE SCALE GENOMIC DNA]</scope>
    <source>
        <strain evidence="1 2">DSM 18602</strain>
    </source>
</reference>
<dbReference type="OrthoDB" id="798979at2"/>
<gene>
    <name evidence="1" type="ORF">BDD43_3857</name>
</gene>
<sequence>MPLSYIVDTGGNRTAVIIPIADWSLIAAKYEDLKLLEKPEAVEGIKPSDFFGTLSKMWPAICNMMSNS</sequence>
<dbReference type="Proteomes" id="UP000268007">
    <property type="component" value="Unassembled WGS sequence"/>
</dbReference>
<comment type="caution">
    <text evidence="1">The sequence shown here is derived from an EMBL/GenBank/DDBJ whole genome shotgun (WGS) entry which is preliminary data.</text>
</comment>
<organism evidence="1 2">
    <name type="scientific">Mucilaginibacter gracilis</name>
    <dbReference type="NCBI Taxonomy" id="423350"/>
    <lineage>
        <taxon>Bacteria</taxon>
        <taxon>Pseudomonadati</taxon>
        <taxon>Bacteroidota</taxon>
        <taxon>Sphingobacteriia</taxon>
        <taxon>Sphingobacteriales</taxon>
        <taxon>Sphingobacteriaceae</taxon>
        <taxon>Mucilaginibacter</taxon>
    </lineage>
</organism>
<keyword evidence="2" id="KW-1185">Reference proteome</keyword>
<accession>A0A495J3T3</accession>